<dbReference type="EMBL" id="AANZ01000055">
    <property type="protein sequence ID" value="EAQ76880.1"/>
    <property type="molecule type" value="Genomic_DNA"/>
</dbReference>
<evidence type="ECO:0000256" key="1">
    <source>
        <dbReference type="SAM" id="MobiDB-lite"/>
    </source>
</evidence>
<dbReference type="STRING" id="314230.DSM3645_25794"/>
<organism evidence="2 3">
    <name type="scientific">Blastopirellula marina DSM 3645</name>
    <dbReference type="NCBI Taxonomy" id="314230"/>
    <lineage>
        <taxon>Bacteria</taxon>
        <taxon>Pseudomonadati</taxon>
        <taxon>Planctomycetota</taxon>
        <taxon>Planctomycetia</taxon>
        <taxon>Pirellulales</taxon>
        <taxon>Pirellulaceae</taxon>
        <taxon>Blastopirellula</taxon>
    </lineage>
</organism>
<name>A4A2X2_9BACT</name>
<reference evidence="2 3" key="1">
    <citation type="submission" date="2006-02" db="EMBL/GenBank/DDBJ databases">
        <authorList>
            <person name="Amann R."/>
            <person name="Ferriera S."/>
            <person name="Johnson J."/>
            <person name="Kravitz S."/>
            <person name="Halpern A."/>
            <person name="Remington K."/>
            <person name="Beeson K."/>
            <person name="Tran B."/>
            <person name="Rogers Y.-H."/>
            <person name="Friedman R."/>
            <person name="Venter J.C."/>
        </authorList>
    </citation>
    <scope>NUCLEOTIDE SEQUENCE [LARGE SCALE GENOMIC DNA]</scope>
    <source>
        <strain evidence="2 3">DSM 3645</strain>
    </source>
</reference>
<feature type="region of interest" description="Disordered" evidence="1">
    <location>
        <begin position="14"/>
        <end position="45"/>
    </location>
</feature>
<dbReference type="Proteomes" id="UP000004358">
    <property type="component" value="Unassembled WGS sequence"/>
</dbReference>
<dbReference type="HOGENOM" id="CLU_3196718_0_0_0"/>
<accession>A4A2X2</accession>
<dbReference type="AlphaFoldDB" id="A4A2X2"/>
<evidence type="ECO:0000313" key="3">
    <source>
        <dbReference type="Proteomes" id="UP000004358"/>
    </source>
</evidence>
<gene>
    <name evidence="2" type="ORF">DSM3645_25794</name>
</gene>
<proteinExistence type="predicted"/>
<comment type="caution">
    <text evidence="2">The sequence shown here is derived from an EMBL/GenBank/DDBJ whole genome shotgun (WGS) entry which is preliminary data.</text>
</comment>
<evidence type="ECO:0000313" key="2">
    <source>
        <dbReference type="EMBL" id="EAQ76880.1"/>
    </source>
</evidence>
<sequence length="45" mass="5105">MRLVEKVSDCSDNFYESHNRGDRRSHRGQAPRGMKALGACRRAAN</sequence>
<protein>
    <submittedName>
        <fullName evidence="2">Uncharacterized protein</fullName>
    </submittedName>
</protein>